<comment type="caution">
    <text evidence="2">The sequence shown here is derived from an EMBL/GenBank/DDBJ whole genome shotgun (WGS) entry which is preliminary data.</text>
</comment>
<sequence>MSRPVQSSDLLQAAVSVLNQAREAMLDQMAETVLSMADEFAEGGFQVNEFLELNGSRLHFLCLLISQLEQLGELRALSSPPTPARERKREKRSRRWDQSPVRPPGEEPSSTCNEEVGNEPG</sequence>
<reference evidence="2 3" key="2">
    <citation type="submission" date="2019-01" db="EMBL/GenBank/DDBJ databases">
        <title>Tautonia sociabilis, a novel thermotolerant planctomycete of Isosphaeraceae family, isolated from a 4000 m deep subterranean habitat.</title>
        <authorList>
            <person name="Kovaleva O.L."/>
            <person name="Elcheninov A.G."/>
            <person name="Van Heerden E."/>
            <person name="Toshchakov S.V."/>
            <person name="Novikov A."/>
            <person name="Bonch-Osmolovskaya E.A."/>
            <person name="Kublanov I.V."/>
        </authorList>
    </citation>
    <scope>NUCLEOTIDE SEQUENCE [LARGE SCALE GENOMIC DNA]</scope>
    <source>
        <strain evidence="2 3">GM2012</strain>
    </source>
</reference>
<protein>
    <submittedName>
        <fullName evidence="2">Uncharacterized protein</fullName>
    </submittedName>
</protein>
<accession>A0A432MKC0</accession>
<proteinExistence type="predicted"/>
<evidence type="ECO:0000313" key="2">
    <source>
        <dbReference type="EMBL" id="RUL87647.1"/>
    </source>
</evidence>
<evidence type="ECO:0000256" key="1">
    <source>
        <dbReference type="SAM" id="MobiDB-lite"/>
    </source>
</evidence>
<organism evidence="2 3">
    <name type="scientific">Tautonia sociabilis</name>
    <dbReference type="NCBI Taxonomy" id="2080755"/>
    <lineage>
        <taxon>Bacteria</taxon>
        <taxon>Pseudomonadati</taxon>
        <taxon>Planctomycetota</taxon>
        <taxon>Planctomycetia</taxon>
        <taxon>Isosphaerales</taxon>
        <taxon>Isosphaeraceae</taxon>
        <taxon>Tautonia</taxon>
    </lineage>
</organism>
<reference evidence="2 3" key="1">
    <citation type="submission" date="2018-12" db="EMBL/GenBank/DDBJ databases">
        <authorList>
            <person name="Toschakov S.V."/>
        </authorList>
    </citation>
    <scope>NUCLEOTIDE SEQUENCE [LARGE SCALE GENOMIC DNA]</scope>
    <source>
        <strain evidence="2 3">GM2012</strain>
    </source>
</reference>
<dbReference type="Proteomes" id="UP000280296">
    <property type="component" value="Unassembled WGS sequence"/>
</dbReference>
<evidence type="ECO:0000313" key="3">
    <source>
        <dbReference type="Proteomes" id="UP000280296"/>
    </source>
</evidence>
<feature type="region of interest" description="Disordered" evidence="1">
    <location>
        <begin position="76"/>
        <end position="121"/>
    </location>
</feature>
<keyword evidence="3" id="KW-1185">Reference proteome</keyword>
<gene>
    <name evidence="2" type="ORF">TsocGM_11605</name>
</gene>
<name>A0A432MKC0_9BACT</name>
<dbReference type="EMBL" id="RYZH01000019">
    <property type="protein sequence ID" value="RUL87647.1"/>
    <property type="molecule type" value="Genomic_DNA"/>
</dbReference>
<dbReference type="AlphaFoldDB" id="A0A432MKC0"/>